<dbReference type="InterPro" id="IPR007569">
    <property type="entry name" value="DUF559"/>
</dbReference>
<dbReference type="Proteomes" id="UP000176484">
    <property type="component" value="Unassembled WGS sequence"/>
</dbReference>
<protein>
    <recommendedName>
        <fullName evidence="2">DUF559 domain-containing protein</fullName>
    </recommendedName>
</protein>
<feature type="domain" description="DUF559" evidence="2">
    <location>
        <begin position="10"/>
        <end position="114"/>
    </location>
</feature>
<dbReference type="SUPFAM" id="SSF52980">
    <property type="entry name" value="Restriction endonuclease-like"/>
    <property type="match status" value="1"/>
</dbReference>
<accession>A0A1F6TNS4</accession>
<feature type="region of interest" description="Disordered" evidence="1">
    <location>
        <begin position="125"/>
        <end position="153"/>
    </location>
</feature>
<dbReference type="PANTHER" id="PTHR38590:SF1">
    <property type="entry name" value="BLL0828 PROTEIN"/>
    <property type="match status" value="1"/>
</dbReference>
<evidence type="ECO:0000259" key="2">
    <source>
        <dbReference type="Pfam" id="PF04480"/>
    </source>
</evidence>
<comment type="caution">
    <text evidence="3">The sequence shown here is derived from an EMBL/GenBank/DDBJ whole genome shotgun (WGS) entry which is preliminary data.</text>
</comment>
<gene>
    <name evidence="3" type="ORF">A2121_00215</name>
</gene>
<dbReference type="InterPro" id="IPR011335">
    <property type="entry name" value="Restrct_endonuc-II-like"/>
</dbReference>
<dbReference type="PANTHER" id="PTHR38590">
    <property type="entry name" value="BLL0828 PROTEIN"/>
    <property type="match status" value="1"/>
</dbReference>
<name>A0A1F6TNS4_9BACT</name>
<evidence type="ECO:0000313" key="3">
    <source>
        <dbReference type="EMBL" id="OGI46778.1"/>
    </source>
</evidence>
<dbReference type="EMBL" id="MFTD01000013">
    <property type="protein sequence ID" value="OGI46778.1"/>
    <property type="molecule type" value="Genomic_DNA"/>
</dbReference>
<sequence length="153" mass="17826">MSRIVNNFKRKEVRKELRKNQTPQEVVLWSRLRNNQTKQKWKRQVSIGPYIADFYCSKKLLVIEVDGSHHLDEKEYDEDREKYFLDLGITTLRFWNNEINTNIDGVLKIIMEKLEIQPHPSLLLKGEGVDSHSSSPTRRGVGGEVTPSSCIFP</sequence>
<dbReference type="AlphaFoldDB" id="A0A1F6TNS4"/>
<organism evidence="3 4">
    <name type="scientific">Candidatus Nomurabacteria bacterium GWB1_40_6</name>
    <dbReference type="NCBI Taxonomy" id="1801727"/>
    <lineage>
        <taxon>Bacteria</taxon>
        <taxon>Candidatus Nomuraibacteriota</taxon>
    </lineage>
</organism>
<dbReference type="Gene3D" id="3.40.960.10">
    <property type="entry name" value="VSR Endonuclease"/>
    <property type="match status" value="1"/>
</dbReference>
<dbReference type="InterPro" id="IPR047216">
    <property type="entry name" value="Endonuclease_DUF559_bact"/>
</dbReference>
<reference evidence="3 4" key="1">
    <citation type="journal article" date="2016" name="Nat. Commun.">
        <title>Thousands of microbial genomes shed light on interconnected biogeochemical processes in an aquifer system.</title>
        <authorList>
            <person name="Anantharaman K."/>
            <person name="Brown C.T."/>
            <person name="Hug L.A."/>
            <person name="Sharon I."/>
            <person name="Castelle C.J."/>
            <person name="Probst A.J."/>
            <person name="Thomas B.C."/>
            <person name="Singh A."/>
            <person name="Wilkins M.J."/>
            <person name="Karaoz U."/>
            <person name="Brodie E.L."/>
            <person name="Williams K.H."/>
            <person name="Hubbard S.S."/>
            <person name="Banfield J.F."/>
        </authorList>
    </citation>
    <scope>NUCLEOTIDE SEQUENCE [LARGE SCALE GENOMIC DNA]</scope>
</reference>
<proteinExistence type="predicted"/>
<dbReference type="Pfam" id="PF04480">
    <property type="entry name" value="DUF559"/>
    <property type="match status" value="1"/>
</dbReference>
<dbReference type="CDD" id="cd01038">
    <property type="entry name" value="Endonuclease_DUF559"/>
    <property type="match status" value="1"/>
</dbReference>
<evidence type="ECO:0000313" key="4">
    <source>
        <dbReference type="Proteomes" id="UP000176484"/>
    </source>
</evidence>
<evidence type="ECO:0000256" key="1">
    <source>
        <dbReference type="SAM" id="MobiDB-lite"/>
    </source>
</evidence>